<dbReference type="EMBL" id="AEIG01000047">
    <property type="protein sequence ID" value="EGG29536.1"/>
    <property type="molecule type" value="Genomic_DNA"/>
</dbReference>
<dbReference type="Proteomes" id="UP000005615">
    <property type="component" value="Unassembled WGS sequence"/>
</dbReference>
<gene>
    <name evidence="4" type="ORF">IMCC3088_1678</name>
</gene>
<comment type="catalytic activity">
    <reaction evidence="3">
        <text>2 GTP = 3',3'-c-di-GMP + 2 diphosphate</text>
        <dbReference type="Rhea" id="RHEA:24898"/>
        <dbReference type="ChEBI" id="CHEBI:33019"/>
        <dbReference type="ChEBI" id="CHEBI:37565"/>
        <dbReference type="ChEBI" id="CHEBI:58805"/>
        <dbReference type="EC" id="2.7.7.65"/>
    </reaction>
</comment>
<evidence type="ECO:0000256" key="1">
    <source>
        <dbReference type="ARBA" id="ARBA00001946"/>
    </source>
</evidence>
<dbReference type="FunFam" id="3.30.70.270:FF:000001">
    <property type="entry name" value="Diguanylate cyclase domain protein"/>
    <property type="match status" value="1"/>
</dbReference>
<dbReference type="PANTHER" id="PTHR45138">
    <property type="entry name" value="REGULATORY COMPONENTS OF SENSORY TRANSDUCTION SYSTEM"/>
    <property type="match status" value="1"/>
</dbReference>
<proteinExistence type="predicted"/>
<name>F3L2B1_9GAMM</name>
<sequence length="414" mass="45971">MIELNLPSLLYTSATINLVMIGVLLHTRVYRRTYPGFTAWTLAVVTNIIGQLGLIAYESNTQSIATNIFATFVIGMPILGWYGLRQFLDLKPNIFWLMAVFAASFTIIVLVSLQSETPYPRRAIISILTLGFCLAGLMDIRRHMSKFVQGGTELIQLGLILSSALLTARLVSIWPLLFDAGLPLENAPQNAYVILVLISVRLLWVLAFIMLTQQRLELELVQSQAKTQSLANKLEELNAELFNDSRSDALTGLANRRHFDEQFAREWERHYQYKATLSVIAIDVDHFKLYNDTYGHSAGDSCLTKIGETLSDIAKRFSSLAARYGGEEFALLMPSTDAQLAQVAAREILQTIEDLNCAFPASPTTKSRLSVSLGVHTTVPATSAVANSFIQEADKALYAAKRLGRNQVQVYGQD</sequence>
<evidence type="ECO:0000313" key="5">
    <source>
        <dbReference type="Proteomes" id="UP000005615"/>
    </source>
</evidence>
<protein>
    <recommendedName>
        <fullName evidence="2">diguanylate cyclase</fullName>
        <ecNumber evidence="2">2.7.7.65</ecNumber>
    </recommendedName>
</protein>
<dbReference type="PROSITE" id="PS50887">
    <property type="entry name" value="GGDEF"/>
    <property type="match status" value="1"/>
</dbReference>
<dbReference type="InterPro" id="IPR000160">
    <property type="entry name" value="GGDEF_dom"/>
</dbReference>
<dbReference type="GO" id="GO:0052621">
    <property type="term" value="F:diguanylate cyclase activity"/>
    <property type="evidence" value="ECO:0007669"/>
    <property type="project" value="UniProtKB-EC"/>
</dbReference>
<comment type="cofactor">
    <cofactor evidence="1">
        <name>Mg(2+)</name>
        <dbReference type="ChEBI" id="CHEBI:18420"/>
    </cofactor>
</comment>
<accession>F3L2B1</accession>
<dbReference type="AlphaFoldDB" id="F3L2B1"/>
<dbReference type="GO" id="GO:0043709">
    <property type="term" value="P:cell adhesion involved in single-species biofilm formation"/>
    <property type="evidence" value="ECO:0007669"/>
    <property type="project" value="TreeGrafter"/>
</dbReference>
<evidence type="ECO:0000313" key="4">
    <source>
        <dbReference type="EMBL" id="EGG29536.1"/>
    </source>
</evidence>
<dbReference type="Pfam" id="PF00990">
    <property type="entry name" value="GGDEF"/>
    <property type="match status" value="1"/>
</dbReference>
<reference evidence="4 5" key="1">
    <citation type="journal article" date="2011" name="J. Bacteriol.">
        <title>Genome sequence of strain IMCC3088, a proteorhodopsin-containing marine bacterium belonging to the OM60/NOR5 clade.</title>
        <authorList>
            <person name="Jang Y."/>
            <person name="Oh H.M."/>
            <person name="Kang I."/>
            <person name="Lee K."/>
            <person name="Yang S.J."/>
            <person name="Cho J.C."/>
        </authorList>
    </citation>
    <scope>NUCLEOTIDE SEQUENCE [LARGE SCALE GENOMIC DNA]</scope>
    <source>
        <strain evidence="4 5">IMCC3088</strain>
    </source>
</reference>
<dbReference type="CDD" id="cd01949">
    <property type="entry name" value="GGDEF"/>
    <property type="match status" value="1"/>
</dbReference>
<dbReference type="PANTHER" id="PTHR45138:SF9">
    <property type="entry name" value="DIGUANYLATE CYCLASE DGCM-RELATED"/>
    <property type="match status" value="1"/>
</dbReference>
<evidence type="ECO:0000256" key="2">
    <source>
        <dbReference type="ARBA" id="ARBA00012528"/>
    </source>
</evidence>
<dbReference type="STRING" id="2518989.IMCC3088_1678"/>
<dbReference type="NCBIfam" id="TIGR00254">
    <property type="entry name" value="GGDEF"/>
    <property type="match status" value="1"/>
</dbReference>
<dbReference type="Gene3D" id="3.30.70.270">
    <property type="match status" value="1"/>
</dbReference>
<dbReference type="InterPro" id="IPR050469">
    <property type="entry name" value="Diguanylate_Cyclase"/>
</dbReference>
<dbReference type="SUPFAM" id="SSF55073">
    <property type="entry name" value="Nucleotide cyclase"/>
    <property type="match status" value="1"/>
</dbReference>
<dbReference type="InterPro" id="IPR029787">
    <property type="entry name" value="Nucleotide_cyclase"/>
</dbReference>
<organism evidence="4 5">
    <name type="scientific">Aequoribacter fuscus</name>
    <dbReference type="NCBI Taxonomy" id="2518989"/>
    <lineage>
        <taxon>Bacteria</taxon>
        <taxon>Pseudomonadati</taxon>
        <taxon>Pseudomonadota</taxon>
        <taxon>Gammaproteobacteria</taxon>
        <taxon>Cellvibrionales</taxon>
        <taxon>Halieaceae</taxon>
        <taxon>Aequoribacter</taxon>
    </lineage>
</organism>
<dbReference type="SMART" id="SM00267">
    <property type="entry name" value="GGDEF"/>
    <property type="match status" value="1"/>
</dbReference>
<dbReference type="eggNOG" id="COG3706">
    <property type="taxonomic scope" value="Bacteria"/>
</dbReference>
<evidence type="ECO:0000256" key="3">
    <source>
        <dbReference type="ARBA" id="ARBA00034247"/>
    </source>
</evidence>
<dbReference type="RefSeq" id="WP_009575909.1">
    <property type="nucleotide sequence ID" value="NZ_AEIG01000047.1"/>
</dbReference>
<comment type="caution">
    <text evidence="4">The sequence shown here is derived from an EMBL/GenBank/DDBJ whole genome shotgun (WGS) entry which is preliminary data.</text>
</comment>
<dbReference type="InterPro" id="IPR043128">
    <property type="entry name" value="Rev_trsase/Diguanyl_cyclase"/>
</dbReference>
<dbReference type="GO" id="GO:1902201">
    <property type="term" value="P:negative regulation of bacterial-type flagellum-dependent cell motility"/>
    <property type="evidence" value="ECO:0007669"/>
    <property type="project" value="TreeGrafter"/>
</dbReference>
<dbReference type="OrthoDB" id="9812260at2"/>
<dbReference type="EC" id="2.7.7.65" evidence="2"/>
<keyword evidence="5" id="KW-1185">Reference proteome</keyword>
<dbReference type="GO" id="GO:0005886">
    <property type="term" value="C:plasma membrane"/>
    <property type="evidence" value="ECO:0007669"/>
    <property type="project" value="TreeGrafter"/>
</dbReference>